<keyword evidence="3" id="KW-0732">Signal</keyword>
<reference evidence="4 5" key="1">
    <citation type="submission" date="2019-12" db="EMBL/GenBank/DDBJ databases">
        <authorList>
            <person name="Scholz U."/>
            <person name="Mascher M."/>
            <person name="Fiebig A."/>
        </authorList>
    </citation>
    <scope>NUCLEOTIDE SEQUENCE</scope>
</reference>
<dbReference type="Proteomes" id="UP001189122">
    <property type="component" value="Unassembled WGS sequence"/>
</dbReference>
<feature type="signal peptide" evidence="3">
    <location>
        <begin position="1"/>
        <end position="29"/>
    </location>
</feature>
<evidence type="ECO:0000256" key="2">
    <source>
        <dbReference type="ARBA" id="ARBA00023121"/>
    </source>
</evidence>
<organism evidence="4">
    <name type="scientific">Spirodela intermedia</name>
    <name type="common">Intermediate duckweed</name>
    <dbReference type="NCBI Taxonomy" id="51605"/>
    <lineage>
        <taxon>Eukaryota</taxon>
        <taxon>Viridiplantae</taxon>
        <taxon>Streptophyta</taxon>
        <taxon>Embryophyta</taxon>
        <taxon>Tracheophyta</taxon>
        <taxon>Spermatophyta</taxon>
        <taxon>Magnoliopsida</taxon>
        <taxon>Liliopsida</taxon>
        <taxon>Araceae</taxon>
        <taxon>Lemnoideae</taxon>
        <taxon>Spirodela</taxon>
    </lineage>
</organism>
<dbReference type="PANTHER" id="PTHR33214">
    <property type="entry name" value="BIFUNCTIONAL INHIBITOR/LIPID-TRANSFER PROTEIN/SEED STORAGE 2S ALBUMIN SUPERFAMILY PROTEIN"/>
    <property type="match status" value="1"/>
</dbReference>
<dbReference type="AlphaFoldDB" id="A0A7I8ITL9"/>
<name>A0A7I8ITL9_SPIIN</name>
<dbReference type="Gene3D" id="1.10.110.10">
    <property type="entry name" value="Plant lipid-transfer and hydrophobic proteins"/>
    <property type="match status" value="1"/>
</dbReference>
<dbReference type="GO" id="GO:0006869">
    <property type="term" value="P:lipid transport"/>
    <property type="evidence" value="ECO:0007669"/>
    <property type="project" value="InterPro"/>
</dbReference>
<dbReference type="EMBL" id="CACRZD030000006">
    <property type="protein sequence ID" value="CAA6661313.1"/>
    <property type="molecule type" value="Genomic_DNA"/>
</dbReference>
<dbReference type="PANTHER" id="PTHR33214:SF69">
    <property type="entry name" value="BIFUNCTIONAL INHIBITOR_LIPID-TRANSFER PROTEIN_SEED STORAGE 2S ALBUMIN SUPERFAMILY PROTEIN"/>
    <property type="match status" value="1"/>
</dbReference>
<dbReference type="SUPFAM" id="SSF47699">
    <property type="entry name" value="Bifunctional inhibitor/lipid-transfer protein/seed storage 2S albumin"/>
    <property type="match status" value="1"/>
</dbReference>
<sequence length="87" mass="9654">MKSFCSFGNAFSLILILLLMAARTPPAESVRCNPSEMLPCSGALFFSRPPSTYCCARLREQQPLSSYFSSQNARRVVTTCRVPPSRC</sequence>
<dbReference type="EMBL" id="LR743593">
    <property type="protein sequence ID" value="CAA2621624.1"/>
    <property type="molecule type" value="Genomic_DNA"/>
</dbReference>
<evidence type="ECO:0000256" key="3">
    <source>
        <dbReference type="SAM" id="SignalP"/>
    </source>
</evidence>
<keyword evidence="1" id="KW-0813">Transport</keyword>
<dbReference type="InterPro" id="IPR036312">
    <property type="entry name" value="Bifun_inhib/LTP/seed_sf"/>
</dbReference>
<evidence type="ECO:0000313" key="4">
    <source>
        <dbReference type="EMBL" id="CAA2621624.1"/>
    </source>
</evidence>
<protein>
    <submittedName>
        <fullName evidence="4">Uncharacterized protein</fullName>
    </submittedName>
</protein>
<keyword evidence="5" id="KW-1185">Reference proteome</keyword>
<dbReference type="GO" id="GO:0008289">
    <property type="term" value="F:lipid binding"/>
    <property type="evidence" value="ECO:0007669"/>
    <property type="project" value="UniProtKB-KW"/>
</dbReference>
<gene>
    <name evidence="4" type="ORF">SI7747_06007710</name>
</gene>
<dbReference type="InterPro" id="IPR033872">
    <property type="entry name" value="nsLTP2"/>
</dbReference>
<evidence type="ECO:0000313" key="5">
    <source>
        <dbReference type="Proteomes" id="UP001189122"/>
    </source>
</evidence>
<feature type="chain" id="PRO_5029550420" evidence="3">
    <location>
        <begin position="30"/>
        <end position="87"/>
    </location>
</feature>
<proteinExistence type="predicted"/>
<evidence type="ECO:0000256" key="1">
    <source>
        <dbReference type="ARBA" id="ARBA00022448"/>
    </source>
</evidence>
<accession>A0A7I8ITL9</accession>
<keyword evidence="2" id="KW-0446">Lipid-binding</keyword>